<evidence type="ECO:0008006" key="3">
    <source>
        <dbReference type="Google" id="ProtNLM"/>
    </source>
</evidence>
<evidence type="ECO:0000313" key="2">
    <source>
        <dbReference type="Proteomes" id="UP001228643"/>
    </source>
</evidence>
<proteinExistence type="predicted"/>
<dbReference type="EMBL" id="JASCRY010000001">
    <property type="protein sequence ID" value="MDI5949008.1"/>
    <property type="molecule type" value="Genomic_DNA"/>
</dbReference>
<gene>
    <name evidence="1" type="ORF">QLS97_05050</name>
</gene>
<comment type="caution">
    <text evidence="1">The sequence shown here is derived from an EMBL/GenBank/DDBJ whole genome shotgun (WGS) entry which is preliminary data.</text>
</comment>
<dbReference type="AlphaFoldDB" id="A0AAW6TLK8"/>
<dbReference type="Proteomes" id="UP001228643">
    <property type="component" value="Unassembled WGS sequence"/>
</dbReference>
<keyword evidence="2" id="KW-1185">Reference proteome</keyword>
<name>A0AAW6TLK8_9FLAO</name>
<dbReference type="RefSeq" id="WP_282714659.1">
    <property type="nucleotide sequence ID" value="NZ_JASCRY010000001.1"/>
</dbReference>
<accession>A0AAW6TLK8</accession>
<protein>
    <recommendedName>
        <fullName evidence="3">DUF4760 domain-containing protein</fullName>
    </recommendedName>
</protein>
<evidence type="ECO:0000313" key="1">
    <source>
        <dbReference type="EMBL" id="MDI5949008.1"/>
    </source>
</evidence>
<sequence length="306" mass="36699">MDFIDIDNNKIPFSNKEIYLTIKYVLKTESEPIKKWLLISHFIRYISDEKLLNNTIALFEGIPFLETTFAHLNNLDGFIQSEEIQNKIDETKIKAWIYSLSFCCRILLEQFSKFIKNCDIPELRFNIIDRKIEHNLSEITELIKRKSIGSRRDEVLDLSTIKAQEAEIKKMIQSMEIIDYNNDTNYFQGEIKHLESIKNNLIPAFETESNIKHEHIFSNNGFELFEYILNENFIKQKGIKGRYKQLSYFYWRLFNDKYIHQKSEPFKNWFMKTYDDEFSKINTETDTETAQRKKDYSTALEWFKTN</sequence>
<reference evidence="1 2" key="1">
    <citation type="submission" date="2023-04" db="EMBL/GenBank/DDBJ databases">
        <title>Two novel species of Flavobacterium.</title>
        <authorList>
            <person name="Liu Q."/>
            <person name="Xin Y.-H."/>
        </authorList>
    </citation>
    <scope>NUCLEOTIDE SEQUENCE [LARGE SCALE GENOMIC DNA]</scope>
    <source>
        <strain evidence="1 2">LB2P87</strain>
    </source>
</reference>
<organism evidence="1 2">
    <name type="scientific">Flavobacterium yafengii</name>
    <dbReference type="NCBI Taxonomy" id="3041253"/>
    <lineage>
        <taxon>Bacteria</taxon>
        <taxon>Pseudomonadati</taxon>
        <taxon>Bacteroidota</taxon>
        <taxon>Flavobacteriia</taxon>
        <taxon>Flavobacteriales</taxon>
        <taxon>Flavobacteriaceae</taxon>
        <taxon>Flavobacterium</taxon>
    </lineage>
</organism>